<feature type="transmembrane region" description="Helical" evidence="14">
    <location>
        <begin position="230"/>
        <end position="250"/>
    </location>
</feature>
<dbReference type="InterPro" id="IPR038770">
    <property type="entry name" value="Na+/solute_symporter_sf"/>
</dbReference>
<feature type="transmembrane region" description="Helical" evidence="14">
    <location>
        <begin position="271"/>
        <end position="299"/>
    </location>
</feature>
<dbReference type="Gene3D" id="3.40.50.12370">
    <property type="match status" value="1"/>
</dbReference>
<feature type="domain" description="Cation/H(+) antiporter central" evidence="16">
    <location>
        <begin position="490"/>
        <end position="630"/>
    </location>
</feature>
<evidence type="ECO:0000256" key="1">
    <source>
        <dbReference type="ARBA" id="ARBA00003198"/>
    </source>
</evidence>
<dbReference type="GO" id="GO:0006885">
    <property type="term" value="P:regulation of pH"/>
    <property type="evidence" value="ECO:0007669"/>
    <property type="project" value="TreeGrafter"/>
</dbReference>
<feature type="domain" description="Cation/H(+) antiporter C-terminal" evidence="17">
    <location>
        <begin position="634"/>
        <end position="784"/>
    </location>
</feature>
<evidence type="ECO:0000256" key="10">
    <source>
        <dbReference type="ARBA" id="ARBA00023065"/>
    </source>
</evidence>
<dbReference type="OrthoDB" id="2687058at2759"/>
<accession>A0A8K0IRT7</accession>
<keyword evidence="10" id="KW-0406">Ion transport</keyword>
<evidence type="ECO:0000259" key="16">
    <source>
        <dbReference type="Pfam" id="PF23256"/>
    </source>
</evidence>
<dbReference type="PANTHER" id="PTHR32468">
    <property type="entry name" value="CATION/H + ANTIPORTER"/>
    <property type="match status" value="1"/>
</dbReference>
<dbReference type="InterPro" id="IPR006153">
    <property type="entry name" value="Cation/H_exchanger_TM"/>
</dbReference>
<dbReference type="FunFam" id="1.20.1530.20:FF:000003">
    <property type="entry name" value="Cation/H(+) antiporter 15"/>
    <property type="match status" value="1"/>
</dbReference>
<evidence type="ECO:0000256" key="11">
    <source>
        <dbReference type="ARBA" id="ARBA00023136"/>
    </source>
</evidence>
<comment type="caution">
    <text evidence="18">The sequence shown here is derived from an EMBL/GenBank/DDBJ whole genome shotgun (WGS) entry which is preliminary data.</text>
</comment>
<dbReference type="InterPro" id="IPR050794">
    <property type="entry name" value="CPA2_transporter"/>
</dbReference>
<dbReference type="GO" id="GO:0009941">
    <property type="term" value="C:chloroplast envelope"/>
    <property type="evidence" value="ECO:0007669"/>
    <property type="project" value="UniProtKB-SubCell"/>
</dbReference>
<keyword evidence="11 14" id="KW-0472">Membrane</keyword>
<keyword evidence="6" id="KW-0633">Potassium transport</keyword>
<dbReference type="InterPro" id="IPR057290">
    <property type="entry name" value="CHX17_C"/>
</dbReference>
<dbReference type="Pfam" id="PF23259">
    <property type="entry name" value="CHX17_C"/>
    <property type="match status" value="1"/>
</dbReference>
<dbReference type="GO" id="GO:0016020">
    <property type="term" value="C:membrane"/>
    <property type="evidence" value="ECO:0007669"/>
    <property type="project" value="UniProtKB-SubCell"/>
</dbReference>
<evidence type="ECO:0000259" key="17">
    <source>
        <dbReference type="Pfam" id="PF23259"/>
    </source>
</evidence>
<evidence type="ECO:0000256" key="9">
    <source>
        <dbReference type="ARBA" id="ARBA00022989"/>
    </source>
</evidence>
<evidence type="ECO:0000256" key="2">
    <source>
        <dbReference type="ARBA" id="ARBA00004119"/>
    </source>
</evidence>
<dbReference type="PANTHER" id="PTHR32468:SF0">
    <property type="entry name" value="K(+)_H(+) ANTIPORTER 1"/>
    <property type="match status" value="1"/>
</dbReference>
<feature type="transmembrane region" description="Helical" evidence="14">
    <location>
        <begin position="319"/>
        <end position="334"/>
    </location>
</feature>
<evidence type="ECO:0000256" key="8">
    <source>
        <dbReference type="ARBA" id="ARBA00022958"/>
    </source>
</evidence>
<keyword evidence="5" id="KW-0050">Antiport</keyword>
<feature type="transmembrane region" description="Helical" evidence="14">
    <location>
        <begin position="26"/>
        <end position="45"/>
    </location>
</feature>
<keyword evidence="4" id="KW-0813">Transport</keyword>
<feature type="transmembrane region" description="Helical" evidence="14">
    <location>
        <begin position="194"/>
        <end position="218"/>
    </location>
</feature>
<evidence type="ECO:0000256" key="7">
    <source>
        <dbReference type="ARBA" id="ARBA00022692"/>
    </source>
</evidence>
<dbReference type="Pfam" id="PF23256">
    <property type="entry name" value="CHX17_2nd"/>
    <property type="match status" value="1"/>
</dbReference>
<dbReference type="EMBL" id="CM017883">
    <property type="protein sequence ID" value="KAG1365754.1"/>
    <property type="molecule type" value="Genomic_DNA"/>
</dbReference>
<comment type="similarity">
    <text evidence="12">Belongs to the monovalent cation:proton antiporter 2 (CPA2) transporter (TC 2.A.37) family. CHX (TC 2.A.37.4) subfamily.</text>
</comment>
<proteinExistence type="inferred from homology"/>
<dbReference type="Gene3D" id="1.20.1530.20">
    <property type="match status" value="1"/>
</dbReference>
<feature type="transmembrane region" description="Helical" evidence="14">
    <location>
        <begin position="159"/>
        <end position="182"/>
    </location>
</feature>
<keyword evidence="9 14" id="KW-1133">Transmembrane helix</keyword>
<evidence type="ECO:0000256" key="6">
    <source>
        <dbReference type="ARBA" id="ARBA00022538"/>
    </source>
</evidence>
<dbReference type="GO" id="GO:0006813">
    <property type="term" value="P:potassium ion transport"/>
    <property type="evidence" value="ECO:0007669"/>
    <property type="project" value="UniProtKB-KW"/>
</dbReference>
<evidence type="ECO:0000313" key="19">
    <source>
        <dbReference type="Proteomes" id="UP000797356"/>
    </source>
</evidence>
<organism evidence="18 19">
    <name type="scientific">Cocos nucifera</name>
    <name type="common">Coconut palm</name>
    <dbReference type="NCBI Taxonomy" id="13894"/>
    <lineage>
        <taxon>Eukaryota</taxon>
        <taxon>Viridiplantae</taxon>
        <taxon>Streptophyta</taxon>
        <taxon>Embryophyta</taxon>
        <taxon>Tracheophyta</taxon>
        <taxon>Spermatophyta</taxon>
        <taxon>Magnoliopsida</taxon>
        <taxon>Liliopsida</taxon>
        <taxon>Arecaceae</taxon>
        <taxon>Arecoideae</taxon>
        <taxon>Cocoseae</taxon>
        <taxon>Attaleinae</taxon>
        <taxon>Cocos</taxon>
    </lineage>
</organism>
<evidence type="ECO:0000256" key="5">
    <source>
        <dbReference type="ARBA" id="ARBA00022449"/>
    </source>
</evidence>
<feature type="transmembrane region" description="Helical" evidence="14">
    <location>
        <begin position="411"/>
        <end position="433"/>
    </location>
</feature>
<reference evidence="18" key="1">
    <citation type="journal article" date="2017" name="Gigascience">
        <title>The genome draft of coconut (Cocos nucifera).</title>
        <authorList>
            <person name="Xiao Y."/>
            <person name="Xu P."/>
            <person name="Fan H."/>
            <person name="Baudouin L."/>
            <person name="Xia W."/>
            <person name="Bocs S."/>
            <person name="Xu J."/>
            <person name="Li Q."/>
            <person name="Guo A."/>
            <person name="Zhou L."/>
            <person name="Li J."/>
            <person name="Wu Y."/>
            <person name="Ma Z."/>
            <person name="Armero A."/>
            <person name="Issali A.E."/>
            <person name="Liu N."/>
            <person name="Peng M."/>
            <person name="Yang Y."/>
        </authorList>
    </citation>
    <scope>NUCLEOTIDE SEQUENCE</scope>
    <source>
        <tissue evidence="18">Spear leaf of Hainan Tall coconut</tissue>
    </source>
</reference>
<comment type="function">
    <text evidence="1">May function as sodium-coupled metabolite transporter across the chloroplast envelope.</text>
</comment>
<feature type="transmembrane region" description="Helical" evidence="14">
    <location>
        <begin position="379"/>
        <end position="399"/>
    </location>
</feature>
<evidence type="ECO:0000256" key="13">
    <source>
        <dbReference type="SAM" id="MobiDB-lite"/>
    </source>
</evidence>
<dbReference type="GO" id="GO:0015297">
    <property type="term" value="F:antiporter activity"/>
    <property type="evidence" value="ECO:0007669"/>
    <property type="project" value="UniProtKB-KW"/>
</dbReference>
<evidence type="ECO:0000256" key="3">
    <source>
        <dbReference type="ARBA" id="ARBA00004141"/>
    </source>
</evidence>
<evidence type="ECO:0000256" key="12">
    <source>
        <dbReference type="ARBA" id="ARBA00038341"/>
    </source>
</evidence>
<feature type="domain" description="Cation/H+ exchanger transmembrane" evidence="15">
    <location>
        <begin position="40"/>
        <end position="429"/>
    </location>
</feature>
<dbReference type="Pfam" id="PF00999">
    <property type="entry name" value="Na_H_Exchanger"/>
    <property type="match status" value="1"/>
</dbReference>
<keyword evidence="7 14" id="KW-0812">Transmembrane</keyword>
<feature type="transmembrane region" description="Helical" evidence="14">
    <location>
        <begin position="90"/>
        <end position="110"/>
    </location>
</feature>
<dbReference type="InterPro" id="IPR057291">
    <property type="entry name" value="CHX17_2nd"/>
</dbReference>
<evidence type="ECO:0000259" key="15">
    <source>
        <dbReference type="Pfam" id="PF00999"/>
    </source>
</evidence>
<feature type="transmembrane region" description="Helical" evidence="14">
    <location>
        <begin position="57"/>
        <end position="78"/>
    </location>
</feature>
<sequence length="821" mass="88543">MATVINMTAVKISSDGAWQGENPLKYALPLLIIQTTLILVLSRALAFLFKPLRQPKVVAEIVGGIVLGPSALGRWKAYMQAIFPSWSSPILDTISSVGLLFFLFLVGLELDLHSICRSGRRAFAIATAGILLPFLSSVGVVLLLRRTTLSSSSNDIDFYPFLVFIGVALSITAFPVLARILAELKLLTTGIGETAMAAAAFNDVVAWVLLALAVALSGSGGRGGHATTPLAALWIILSGSLFVVFMMAVVRPVMAWIARRSNRAVEEVCICLTLAGVLVSGFATDLIGIHSIFGAFVFGLTIPKEGEFAGRLLERIEDFVSGLLLPLYFASSGLKTDVAKIRGAQAWGLLALVITIACVGKIVGTFVVAVSSKIPAREAATLGVLMGTKGLVELIVLNIGKEKKVLNDEMFTIMVLMALFTTFITTPTVMAIYKPTARYNRRFQSESPSFSSSSSGKRNRYLRILACLHSPANVPSIINLIETIRGAEKTRLKLYVMHLVELTERPSSIFTALRVRKNGRPAHHPPLMETCSDLDLGAFQVYEKLGHVKIRRMTAISPLATMHEDVCQVAEDKKVGLVILPFHKRGGEEGRVAIEDMGEVWGGVNQRMLAHAPCSVGLLVDRGFGGPTKTARGICVVFFGGPDDREALQLGTMMMGSPGVNLTVIRFLKCGDIDGQQQSAVRSVAPEEEEEELDEKAVAEIRKSDSYATYEERRAEDVIESVLNIGRSGDYELAVVGRGRCSSKVAAAGLRGWWGEHAELGPVGNILAMQGHGLVSSVLVVQQHSILKKQHSIHHSLPMPPPSTMDGERRSPPGLAVCTTV</sequence>
<protein>
    <submittedName>
        <fullName evidence="18">Cation/H(+) antiporter 20</fullName>
    </submittedName>
</protein>
<dbReference type="GO" id="GO:1902600">
    <property type="term" value="P:proton transmembrane transport"/>
    <property type="evidence" value="ECO:0007669"/>
    <property type="project" value="InterPro"/>
</dbReference>
<evidence type="ECO:0000256" key="4">
    <source>
        <dbReference type="ARBA" id="ARBA00022448"/>
    </source>
</evidence>
<dbReference type="GO" id="GO:0012505">
    <property type="term" value="C:endomembrane system"/>
    <property type="evidence" value="ECO:0007669"/>
    <property type="project" value="TreeGrafter"/>
</dbReference>
<keyword evidence="8" id="KW-0630">Potassium</keyword>
<gene>
    <name evidence="18" type="ORF">COCNU_12G007540</name>
</gene>
<feature type="region of interest" description="Disordered" evidence="13">
    <location>
        <begin position="791"/>
        <end position="815"/>
    </location>
</feature>
<feature type="transmembrane region" description="Helical" evidence="14">
    <location>
        <begin position="346"/>
        <end position="367"/>
    </location>
</feature>
<evidence type="ECO:0000256" key="14">
    <source>
        <dbReference type="SAM" id="Phobius"/>
    </source>
</evidence>
<feature type="transmembrane region" description="Helical" evidence="14">
    <location>
        <begin position="122"/>
        <end position="144"/>
    </location>
</feature>
<comment type="subcellular location">
    <subcellularLocation>
        <location evidence="3">Membrane</location>
        <topology evidence="3">Multi-pass membrane protein</topology>
    </subcellularLocation>
    <subcellularLocation>
        <location evidence="2">Plastid</location>
        <location evidence="2">Chloroplast envelope</location>
    </subcellularLocation>
</comment>
<reference evidence="18" key="2">
    <citation type="submission" date="2019-07" db="EMBL/GenBank/DDBJ databases">
        <authorList>
            <person name="Yang Y."/>
            <person name="Bocs S."/>
            <person name="Baudouin L."/>
        </authorList>
    </citation>
    <scope>NUCLEOTIDE SEQUENCE</scope>
    <source>
        <tissue evidence="18">Spear leaf of Hainan Tall coconut</tissue>
    </source>
</reference>
<keyword evidence="19" id="KW-1185">Reference proteome</keyword>
<evidence type="ECO:0000313" key="18">
    <source>
        <dbReference type="EMBL" id="KAG1365754.1"/>
    </source>
</evidence>
<name>A0A8K0IRT7_COCNU</name>
<dbReference type="Proteomes" id="UP000797356">
    <property type="component" value="Chromosome 12"/>
</dbReference>
<dbReference type="AlphaFoldDB" id="A0A8K0IRT7"/>